<dbReference type="SMART" id="SM00220">
    <property type="entry name" value="S_TKc"/>
    <property type="match status" value="1"/>
</dbReference>
<dbReference type="InterPro" id="IPR000719">
    <property type="entry name" value="Prot_kinase_dom"/>
</dbReference>
<dbReference type="PROSITE" id="PS50011">
    <property type="entry name" value="PROTEIN_KINASE_DOM"/>
    <property type="match status" value="1"/>
</dbReference>
<dbReference type="GO" id="GO:0004674">
    <property type="term" value="F:protein serine/threonine kinase activity"/>
    <property type="evidence" value="ECO:0007669"/>
    <property type="project" value="TreeGrafter"/>
</dbReference>
<dbReference type="PANTHER" id="PTHR24359:SF1">
    <property type="entry name" value="INHIBITOR OF NUCLEAR FACTOR KAPPA-B KINASE EPSILON SUBUNIT HOMOLOG 1-RELATED"/>
    <property type="match status" value="1"/>
</dbReference>
<evidence type="ECO:0000256" key="1">
    <source>
        <dbReference type="SAM" id="MobiDB-lite"/>
    </source>
</evidence>
<dbReference type="Gene3D" id="1.10.510.10">
    <property type="entry name" value="Transferase(Phosphotransferase) domain 1"/>
    <property type="match status" value="1"/>
</dbReference>
<dbReference type="InterPro" id="IPR011009">
    <property type="entry name" value="Kinase-like_dom_sf"/>
</dbReference>
<dbReference type="PANTHER" id="PTHR24359">
    <property type="entry name" value="SERINE/THREONINE-PROTEIN KINASE SBK1"/>
    <property type="match status" value="1"/>
</dbReference>
<organism evidence="3 4">
    <name type="scientific">Alternaria atra</name>
    <dbReference type="NCBI Taxonomy" id="119953"/>
    <lineage>
        <taxon>Eukaryota</taxon>
        <taxon>Fungi</taxon>
        <taxon>Dikarya</taxon>
        <taxon>Ascomycota</taxon>
        <taxon>Pezizomycotina</taxon>
        <taxon>Dothideomycetes</taxon>
        <taxon>Pleosporomycetidae</taxon>
        <taxon>Pleosporales</taxon>
        <taxon>Pleosporineae</taxon>
        <taxon>Pleosporaceae</taxon>
        <taxon>Alternaria</taxon>
        <taxon>Alternaria sect. Ulocladioides</taxon>
    </lineage>
</organism>
<dbReference type="RefSeq" id="XP_043170972.1">
    <property type="nucleotide sequence ID" value="XM_043315037.1"/>
</dbReference>
<accession>A0A8J2IDM8</accession>
<dbReference type="EMBL" id="CAJRGZ010000022">
    <property type="protein sequence ID" value="CAG5172003.1"/>
    <property type="molecule type" value="Genomic_DNA"/>
</dbReference>
<keyword evidence="4" id="KW-1185">Reference proteome</keyword>
<name>A0A8J2IDM8_9PLEO</name>
<comment type="caution">
    <text evidence="3">The sequence shown here is derived from an EMBL/GenBank/DDBJ whole genome shotgun (WGS) entry which is preliminary data.</text>
</comment>
<feature type="compositionally biased region" description="Polar residues" evidence="1">
    <location>
        <begin position="1"/>
        <end position="14"/>
    </location>
</feature>
<dbReference type="OrthoDB" id="4062651at2759"/>
<evidence type="ECO:0000259" key="2">
    <source>
        <dbReference type="PROSITE" id="PS50011"/>
    </source>
</evidence>
<feature type="region of interest" description="Disordered" evidence="1">
    <location>
        <begin position="1"/>
        <end position="37"/>
    </location>
</feature>
<gene>
    <name evidence="3" type="ORF">ALTATR162_LOCUS7409</name>
</gene>
<proteinExistence type="predicted"/>
<dbReference type="Pfam" id="PF00069">
    <property type="entry name" value="Pkinase"/>
    <property type="match status" value="1"/>
</dbReference>
<sequence length="824" mass="93986">MHGQQQSFSSSTHRPQSDFYDSHTTSSDSEDDMGSNQERGLYDAISETLAYSVFSQKYFLPHDDFETLVTETAIKEELDKAMKGEYSPSLVEYIATHARKTFATLVVQDKVLKAANLEKFRFDDKYLPIAVEGSCLTSLNGFSRDSSAWKWFYRWKKQEKDGFCEKQWIFLSQIFRSDSTMEDLHQDCRLPFITCDSKSEGGSFSLLHKATIHHAHQTVSAGNLVIAIKELRDKEVGADQRELVALDMARQLKHRHIVKFVGGFRQGSTRQGPTSYLLFQWADGGNLRSYWSDENNWSRDGDLISWTTEQIGGLVAALDEWHNKPSPITSNGRHGDLKPENILRSLGPQRGMFQIADLGLAKVHSLPTNARIKPSATPGGTFRYRPPEVGRLGDHHRIFSRSYDMWGMGCIILEWIIWLVYGTEGLNTFDDQAFPDEFDTFWSRESQSRSINPVVVSWIKHMNDTCLVDGEQCYSIALRRLLLFVRDRLLVPDSAEQDTAEVYQQTIDGNEVPIFVTPASEVKVVSSTSGRAKSRESYEALQEIGSIPNGNPHYMYNPNVHMSGPNEVQVYWECGTGIRCETLTTLYNHKTSFLSDPQFPDAMLKRYKGMRIAFFEEIYEKYSQLDFTHYTDRSLGMAGIESRFARLFGKAQYGILDDPTECSYLRRTLLWRRADLTKVMTKIDYPPNRRVLSWSWMALMGPICFMDIPFGVVNWTPNLGSPFNDCEDSDDTPGALRGDARDFFKQRNDRLFFDRHNDMPPQAQLKCMVLGTQDISSGCLLTHYGLLVATTGEGSDVYERVGVATFERGQDWMVQVDTKRISIL</sequence>
<evidence type="ECO:0000313" key="3">
    <source>
        <dbReference type="EMBL" id="CAG5172003.1"/>
    </source>
</evidence>
<dbReference type="SUPFAM" id="SSF56112">
    <property type="entry name" value="Protein kinase-like (PK-like)"/>
    <property type="match status" value="1"/>
</dbReference>
<evidence type="ECO:0000313" key="4">
    <source>
        <dbReference type="Proteomes" id="UP000676310"/>
    </source>
</evidence>
<dbReference type="GeneID" id="67019406"/>
<reference evidence="3" key="1">
    <citation type="submission" date="2021-05" db="EMBL/GenBank/DDBJ databases">
        <authorList>
            <person name="Stam R."/>
        </authorList>
    </citation>
    <scope>NUCLEOTIDE SEQUENCE</scope>
    <source>
        <strain evidence="3">CS162</strain>
    </source>
</reference>
<dbReference type="AlphaFoldDB" id="A0A8J2IDM8"/>
<feature type="domain" description="Protein kinase" evidence="2">
    <location>
        <begin position="193"/>
        <end position="515"/>
    </location>
</feature>
<dbReference type="Proteomes" id="UP000676310">
    <property type="component" value="Unassembled WGS sequence"/>
</dbReference>
<protein>
    <recommendedName>
        <fullName evidence="2">Protein kinase domain-containing protein</fullName>
    </recommendedName>
</protein>
<dbReference type="GO" id="GO:0005524">
    <property type="term" value="F:ATP binding"/>
    <property type="evidence" value="ECO:0007669"/>
    <property type="project" value="InterPro"/>
</dbReference>